<evidence type="ECO:0000313" key="6">
    <source>
        <dbReference type="EMBL" id="RWR72545.1"/>
    </source>
</evidence>
<dbReference type="PANTHER" id="PTHR46159">
    <property type="entry name" value="PROTEIN TESMIN/TSO1-LIKE CXC 2"/>
    <property type="match status" value="1"/>
</dbReference>
<dbReference type="STRING" id="337451.A0A3S4N451"/>
<dbReference type="PANTHER" id="PTHR46159:SF6">
    <property type="entry name" value="OS12G0605300 PROTEIN"/>
    <property type="match status" value="1"/>
</dbReference>
<evidence type="ECO:0000256" key="1">
    <source>
        <dbReference type="ARBA" id="ARBA00004123"/>
    </source>
</evidence>
<dbReference type="SMART" id="SM01114">
    <property type="entry name" value="CXC"/>
    <property type="match status" value="1"/>
</dbReference>
<keyword evidence="3" id="KW-0539">Nucleus</keyword>
<comment type="similarity">
    <text evidence="2">Belongs to the lin-54 family.</text>
</comment>
<accession>A0A3S4N451</accession>
<dbReference type="Pfam" id="PF03638">
    <property type="entry name" value="TCR"/>
    <property type="match status" value="1"/>
</dbReference>
<dbReference type="PROSITE" id="PS51634">
    <property type="entry name" value="CRC"/>
    <property type="match status" value="1"/>
</dbReference>
<feature type="domain" description="CRC" evidence="5">
    <location>
        <begin position="78"/>
        <end position="177"/>
    </location>
</feature>
<dbReference type="GO" id="GO:0005634">
    <property type="term" value="C:nucleus"/>
    <property type="evidence" value="ECO:0007669"/>
    <property type="project" value="UniProtKB-SubCell"/>
</dbReference>
<feature type="region of interest" description="Disordered" evidence="4">
    <location>
        <begin position="139"/>
        <end position="177"/>
    </location>
</feature>
<name>A0A3S4N451_9MAGN</name>
<dbReference type="Proteomes" id="UP000283530">
    <property type="component" value="Unassembled WGS sequence"/>
</dbReference>
<evidence type="ECO:0000313" key="7">
    <source>
        <dbReference type="Proteomes" id="UP000283530"/>
    </source>
</evidence>
<comment type="subcellular location">
    <subcellularLocation>
        <location evidence="1">Nucleus</location>
    </subcellularLocation>
</comment>
<evidence type="ECO:0000259" key="5">
    <source>
        <dbReference type="PROSITE" id="PS51634"/>
    </source>
</evidence>
<dbReference type="AlphaFoldDB" id="A0A3S4N451"/>
<dbReference type="EMBL" id="QPKB01000001">
    <property type="protein sequence ID" value="RWR72545.1"/>
    <property type="molecule type" value="Genomic_DNA"/>
</dbReference>
<feature type="compositionally biased region" description="Basic and acidic residues" evidence="4">
    <location>
        <begin position="156"/>
        <end position="168"/>
    </location>
</feature>
<dbReference type="InterPro" id="IPR044522">
    <property type="entry name" value="TSO1-like"/>
</dbReference>
<dbReference type="InterPro" id="IPR033467">
    <property type="entry name" value="Tesmin/TSO1-like_CXC"/>
</dbReference>
<reference evidence="6 7" key="1">
    <citation type="journal article" date="2019" name="Nat. Plants">
        <title>Stout camphor tree genome fills gaps in understanding of flowering plant genome evolution.</title>
        <authorList>
            <person name="Chaw S.M."/>
            <person name="Liu Y.C."/>
            <person name="Wu Y.W."/>
            <person name="Wang H.Y."/>
            <person name="Lin C.I."/>
            <person name="Wu C.S."/>
            <person name="Ke H.M."/>
            <person name="Chang L.Y."/>
            <person name="Hsu C.Y."/>
            <person name="Yang H.T."/>
            <person name="Sudianto E."/>
            <person name="Hsu M.H."/>
            <person name="Wu K.P."/>
            <person name="Wang L.N."/>
            <person name="Leebens-Mack J.H."/>
            <person name="Tsai I.J."/>
        </authorList>
    </citation>
    <scope>NUCLEOTIDE SEQUENCE [LARGE SCALE GENOMIC DNA]</scope>
    <source>
        <strain evidence="7">cv. Chaw 1501</strain>
        <tissue evidence="6">Young leaves</tissue>
    </source>
</reference>
<proteinExistence type="inferred from homology"/>
<evidence type="ECO:0000256" key="3">
    <source>
        <dbReference type="ARBA" id="ARBA00023242"/>
    </source>
</evidence>
<dbReference type="GO" id="GO:0003700">
    <property type="term" value="F:DNA-binding transcription factor activity"/>
    <property type="evidence" value="ECO:0007669"/>
    <property type="project" value="InterPro"/>
</dbReference>
<comment type="caution">
    <text evidence="6">The sequence shown here is derived from an EMBL/GenBank/DDBJ whole genome shotgun (WGS) entry which is preliminary data.</text>
</comment>
<evidence type="ECO:0000256" key="2">
    <source>
        <dbReference type="ARBA" id="ARBA00007267"/>
    </source>
</evidence>
<dbReference type="InterPro" id="IPR005172">
    <property type="entry name" value="CRC"/>
</dbReference>
<evidence type="ECO:0000256" key="4">
    <source>
        <dbReference type="SAM" id="MobiDB-lite"/>
    </source>
</evidence>
<organism evidence="6 7">
    <name type="scientific">Cinnamomum micranthum f. kanehirae</name>
    <dbReference type="NCBI Taxonomy" id="337451"/>
    <lineage>
        <taxon>Eukaryota</taxon>
        <taxon>Viridiplantae</taxon>
        <taxon>Streptophyta</taxon>
        <taxon>Embryophyta</taxon>
        <taxon>Tracheophyta</taxon>
        <taxon>Spermatophyta</taxon>
        <taxon>Magnoliopsida</taxon>
        <taxon>Magnoliidae</taxon>
        <taxon>Laurales</taxon>
        <taxon>Lauraceae</taxon>
        <taxon>Cinnamomum</taxon>
    </lineage>
</organism>
<gene>
    <name evidence="6" type="ORF">CKAN_00077400</name>
</gene>
<sequence>MDDSENEELMQQMALQMFLRRWNRTGNGDGGESLMRRVVPLTSPRLIVSQAMSTRSSSIPIRDVRSWERDPNTFKNEGCTRCLCKNSKCLMLYCACFVSGEYCAEGCGCQDCHNKSDNEEMIHGIRQQIESRDPHAFRRKVVKQATESSQSSGSGELKEKLKDIDTNQEKGGSFYIK</sequence>
<keyword evidence="7" id="KW-1185">Reference proteome</keyword>
<feature type="compositionally biased region" description="Polar residues" evidence="4">
    <location>
        <begin position="145"/>
        <end position="154"/>
    </location>
</feature>
<dbReference type="OrthoDB" id="10401752at2759"/>
<protein>
    <submittedName>
        <fullName evidence="6">CRC domain-containing protein TSO1-like protein isoform X2</fullName>
    </submittedName>
</protein>